<protein>
    <recommendedName>
        <fullName evidence="6">Lipopolysaccharide assembly protein A domain-containing protein</fullName>
    </recommendedName>
</protein>
<evidence type="ECO:0000256" key="4">
    <source>
        <dbReference type="ARBA" id="ARBA00023136"/>
    </source>
</evidence>
<dbReference type="Pfam" id="PF06305">
    <property type="entry name" value="LapA_dom"/>
    <property type="match status" value="1"/>
</dbReference>
<evidence type="ECO:0000259" key="6">
    <source>
        <dbReference type="Pfam" id="PF06305"/>
    </source>
</evidence>
<evidence type="ECO:0000256" key="5">
    <source>
        <dbReference type="SAM" id="Phobius"/>
    </source>
</evidence>
<keyword evidence="1" id="KW-1003">Cell membrane</keyword>
<gene>
    <name evidence="7" type="ORF">GALL_536410</name>
</gene>
<accession>A0A1J5P2D1</accession>
<reference evidence="7" key="1">
    <citation type="submission" date="2016-10" db="EMBL/GenBank/DDBJ databases">
        <title>Sequence of Gallionella enrichment culture.</title>
        <authorList>
            <person name="Poehlein A."/>
            <person name="Muehling M."/>
            <person name="Daniel R."/>
        </authorList>
    </citation>
    <scope>NUCLEOTIDE SEQUENCE</scope>
</reference>
<feature type="domain" description="Lipopolysaccharide assembly protein A" evidence="6">
    <location>
        <begin position="23"/>
        <end position="94"/>
    </location>
</feature>
<keyword evidence="3 5" id="KW-1133">Transmembrane helix</keyword>
<dbReference type="GO" id="GO:0005886">
    <property type="term" value="C:plasma membrane"/>
    <property type="evidence" value="ECO:0007669"/>
    <property type="project" value="InterPro"/>
</dbReference>
<organism evidence="7">
    <name type="scientific">mine drainage metagenome</name>
    <dbReference type="NCBI Taxonomy" id="410659"/>
    <lineage>
        <taxon>unclassified sequences</taxon>
        <taxon>metagenomes</taxon>
        <taxon>ecological metagenomes</taxon>
    </lineage>
</organism>
<evidence type="ECO:0000256" key="1">
    <source>
        <dbReference type="ARBA" id="ARBA00022475"/>
    </source>
</evidence>
<comment type="caution">
    <text evidence="7">The sequence shown here is derived from an EMBL/GenBank/DDBJ whole genome shotgun (WGS) entry which is preliminary data.</text>
</comment>
<proteinExistence type="predicted"/>
<dbReference type="InterPro" id="IPR010445">
    <property type="entry name" value="LapA_dom"/>
</dbReference>
<evidence type="ECO:0000313" key="7">
    <source>
        <dbReference type="EMBL" id="OIQ64808.1"/>
    </source>
</evidence>
<dbReference type="AlphaFoldDB" id="A0A1J5P2D1"/>
<sequence>MRLLRYLLLAVLGLFLVLVSMANQTPVRVNLLPSDIGDFVGLGGAIQVPLFLLLLGALACGLVFGFVWEWLREHKHRATARAGAKQVSALSREVTQLRDAQSGPKDEVLALLESASVAGKR</sequence>
<feature type="transmembrane region" description="Helical" evidence="5">
    <location>
        <begin position="46"/>
        <end position="71"/>
    </location>
</feature>
<evidence type="ECO:0000256" key="3">
    <source>
        <dbReference type="ARBA" id="ARBA00022989"/>
    </source>
</evidence>
<keyword evidence="2 5" id="KW-0812">Transmembrane</keyword>
<dbReference type="EMBL" id="MLJW01007820">
    <property type="protein sequence ID" value="OIQ64808.1"/>
    <property type="molecule type" value="Genomic_DNA"/>
</dbReference>
<name>A0A1J5P2D1_9ZZZZ</name>
<evidence type="ECO:0000256" key="2">
    <source>
        <dbReference type="ARBA" id="ARBA00022692"/>
    </source>
</evidence>
<keyword evidence="4 5" id="KW-0472">Membrane</keyword>